<keyword evidence="3" id="KW-0732">Signal</keyword>
<accession>A0A7J3I7N6</accession>
<evidence type="ECO:0000313" key="6">
    <source>
        <dbReference type="EMBL" id="HGN36611.1"/>
    </source>
</evidence>
<keyword evidence="4" id="KW-0472">Membrane</keyword>
<dbReference type="Pfam" id="PF00496">
    <property type="entry name" value="SBP_bac_5"/>
    <property type="match status" value="1"/>
</dbReference>
<evidence type="ECO:0000259" key="5">
    <source>
        <dbReference type="Pfam" id="PF00496"/>
    </source>
</evidence>
<keyword evidence="4" id="KW-0812">Transmembrane</keyword>
<feature type="transmembrane region" description="Helical" evidence="4">
    <location>
        <begin position="62"/>
        <end position="85"/>
    </location>
</feature>
<dbReference type="InterPro" id="IPR023765">
    <property type="entry name" value="SBP_5_CS"/>
</dbReference>
<keyword evidence="4" id="KW-1133">Transmembrane helix</keyword>
<dbReference type="GO" id="GO:0015833">
    <property type="term" value="P:peptide transport"/>
    <property type="evidence" value="ECO:0007669"/>
    <property type="project" value="TreeGrafter"/>
</dbReference>
<dbReference type="EMBL" id="DTAI01000101">
    <property type="protein sequence ID" value="HGN36611.1"/>
    <property type="molecule type" value="Genomic_DNA"/>
</dbReference>
<dbReference type="AlphaFoldDB" id="A0A7J3I7N6"/>
<evidence type="ECO:0000256" key="4">
    <source>
        <dbReference type="SAM" id="Phobius"/>
    </source>
</evidence>
<comment type="similarity">
    <text evidence="1">Belongs to the bacterial solute-binding protein 5 family.</text>
</comment>
<evidence type="ECO:0000256" key="2">
    <source>
        <dbReference type="ARBA" id="ARBA00022448"/>
    </source>
</evidence>
<evidence type="ECO:0000256" key="1">
    <source>
        <dbReference type="ARBA" id="ARBA00005695"/>
    </source>
</evidence>
<protein>
    <submittedName>
        <fullName evidence="6">ABC transporter substrate-binding protein</fullName>
    </submittedName>
</protein>
<gene>
    <name evidence="6" type="ORF">ENT87_03570</name>
</gene>
<keyword evidence="2" id="KW-0813">Transport</keyword>
<dbReference type="Gene3D" id="3.40.190.10">
    <property type="entry name" value="Periplasmic binding protein-like II"/>
    <property type="match status" value="1"/>
</dbReference>
<evidence type="ECO:0000256" key="3">
    <source>
        <dbReference type="ARBA" id="ARBA00022729"/>
    </source>
</evidence>
<dbReference type="PROSITE" id="PS01040">
    <property type="entry name" value="SBP_BACTERIAL_5"/>
    <property type="match status" value="1"/>
</dbReference>
<feature type="transmembrane region" description="Helical" evidence="4">
    <location>
        <begin position="649"/>
        <end position="670"/>
    </location>
</feature>
<reference evidence="6" key="1">
    <citation type="journal article" date="2020" name="mSystems">
        <title>Genome- and Community-Level Interaction Insights into Carbon Utilization and Element Cycling Functions of Hydrothermarchaeota in Hydrothermal Sediment.</title>
        <authorList>
            <person name="Zhou Z."/>
            <person name="Liu Y."/>
            <person name="Xu W."/>
            <person name="Pan J."/>
            <person name="Luo Z.H."/>
            <person name="Li M."/>
        </authorList>
    </citation>
    <scope>NUCLEOTIDE SEQUENCE [LARGE SCALE GENOMIC DNA]</scope>
    <source>
        <strain evidence="6">SpSt-618</strain>
    </source>
</reference>
<organism evidence="6">
    <name type="scientific">Ignisphaera aggregans</name>
    <dbReference type="NCBI Taxonomy" id="334771"/>
    <lineage>
        <taxon>Archaea</taxon>
        <taxon>Thermoproteota</taxon>
        <taxon>Thermoprotei</taxon>
        <taxon>Desulfurococcales</taxon>
        <taxon>Desulfurococcaceae</taxon>
        <taxon>Ignisphaera</taxon>
    </lineage>
</organism>
<dbReference type="PANTHER" id="PTHR30290">
    <property type="entry name" value="PERIPLASMIC BINDING COMPONENT OF ABC TRANSPORTER"/>
    <property type="match status" value="1"/>
</dbReference>
<dbReference type="PANTHER" id="PTHR30290:SF9">
    <property type="entry name" value="OLIGOPEPTIDE-BINDING PROTEIN APPA"/>
    <property type="match status" value="1"/>
</dbReference>
<name>A0A7J3I7N6_9CREN</name>
<dbReference type="InterPro" id="IPR039424">
    <property type="entry name" value="SBP_5"/>
</dbReference>
<dbReference type="SUPFAM" id="SSF53850">
    <property type="entry name" value="Periplasmic binding protein-like II"/>
    <property type="match status" value="1"/>
</dbReference>
<dbReference type="Gene3D" id="3.10.105.10">
    <property type="entry name" value="Dipeptide-binding Protein, Domain 3"/>
    <property type="match status" value="1"/>
</dbReference>
<feature type="domain" description="Solute-binding protein family 5" evidence="5">
    <location>
        <begin position="95"/>
        <end position="488"/>
    </location>
</feature>
<proteinExistence type="inferred from homology"/>
<sequence length="673" mass="76127">MGMEMSKGDRLDKRMFLIATTLIALIALSLLTTTPLVAQERKNYFVGAWPYLVPPTGHFNPFATNAITLGIYFDLIWAPLGMYIWHNGSWFKILGEKWGFSPDYKTYTVNIRKDAKWSDGTPFTSKDIKCTWLLLWSQGHALFKYVSPNIETPDDYTAIFTIVNPVSPMIIERYIIRQNYAPYKTYKQFCDQLEALVKAGVIDFKVREVQNVAGNLSEFRPERMLASGPFEIDVASITEAELWLKKNPYSPLAANVLFDWIRLYNGETPTVMPLVMAKEIDYATHGFPVAAERQFIELGIKILRPPTYFGPSLAFNYNHSKYGELFKKKEFRQAIAYAINMTENAFVSLGVSARPSKYMTGVFDEIAELWLLPEYKGMLNTYSYSPAKAEELLKGIGLEKRGGVWYWKGEPVELEIIVHAEFADWSASAENVKTQLERFGFKVVLRPTTFTQVDPLVQQGQFMISFVGWGTGHPHPFMSYDSLFATYNTREYRGTGYTGMALPMIWGTKMGNVNATELIYLMGYSLDMSKQKEAFSKMAVAYNDFLPVIPLWQRYGNNPVLDGVRVCGWLPFDNPIYYNSVYTDSFIIIMIYAGTLHACGIVPTPRPTPTPTPTPTPATPAATITVEKTVTVTVTTLATTTRVETVTDWTITAVLAIVLLIVGIAIGWFIKRR</sequence>
<comment type="caution">
    <text evidence="6">The sequence shown here is derived from an EMBL/GenBank/DDBJ whole genome shotgun (WGS) entry which is preliminary data.</text>
</comment>
<dbReference type="InterPro" id="IPR000914">
    <property type="entry name" value="SBP_5_dom"/>
</dbReference>
<dbReference type="GO" id="GO:1904680">
    <property type="term" value="F:peptide transmembrane transporter activity"/>
    <property type="evidence" value="ECO:0007669"/>
    <property type="project" value="TreeGrafter"/>
</dbReference>